<evidence type="ECO:0000256" key="1">
    <source>
        <dbReference type="SAM" id="MobiDB-lite"/>
    </source>
</evidence>
<organism evidence="3 4">
    <name type="scientific">Purpureocillium lilacinum</name>
    <name type="common">Paecilomyces lilacinus</name>
    <dbReference type="NCBI Taxonomy" id="33203"/>
    <lineage>
        <taxon>Eukaryota</taxon>
        <taxon>Fungi</taxon>
        <taxon>Dikarya</taxon>
        <taxon>Ascomycota</taxon>
        <taxon>Pezizomycotina</taxon>
        <taxon>Sordariomycetes</taxon>
        <taxon>Hypocreomycetidae</taxon>
        <taxon>Hypocreales</taxon>
        <taxon>Ophiocordycipitaceae</taxon>
        <taxon>Purpureocillium</taxon>
    </lineage>
</organism>
<accession>A0A179GFN2</accession>
<evidence type="ECO:0000313" key="3">
    <source>
        <dbReference type="EMBL" id="OAQ76657.1"/>
    </source>
</evidence>
<dbReference type="AlphaFoldDB" id="A0A179GFN2"/>
<evidence type="ECO:0000313" key="4">
    <source>
        <dbReference type="Proteomes" id="UP000078240"/>
    </source>
</evidence>
<evidence type="ECO:0000313" key="2">
    <source>
        <dbReference type="EMBL" id="OAQ71468.1"/>
    </source>
</evidence>
<reference evidence="3 4" key="1">
    <citation type="submission" date="2016-01" db="EMBL/GenBank/DDBJ databases">
        <title>Biosynthesis of antibiotic leucinostatins and their inhibition on Phytophthora in bio-control Purpureocillium lilacinum.</title>
        <authorList>
            <person name="Wang G."/>
            <person name="Liu Z."/>
            <person name="Lin R."/>
            <person name="Li E."/>
            <person name="Mao Z."/>
            <person name="Ling J."/>
            <person name="Yin W."/>
            <person name="Xie B."/>
        </authorList>
    </citation>
    <scope>NUCLEOTIDE SEQUENCE [LARGE SCALE GENOMIC DNA]</scope>
    <source>
        <strain evidence="3">PLBJ-1</strain>
        <strain evidence="2">PLFJ-1</strain>
    </source>
</reference>
<dbReference type="Proteomes" id="UP000078240">
    <property type="component" value="Unassembled WGS sequence"/>
</dbReference>
<protein>
    <submittedName>
        <fullName evidence="3">Uncharacterized protein</fullName>
    </submittedName>
</protein>
<feature type="compositionally biased region" description="Basic and acidic residues" evidence="1">
    <location>
        <begin position="79"/>
        <end position="88"/>
    </location>
</feature>
<name>A0A179GFN2_PURLI</name>
<dbReference type="EMBL" id="LSBI01000020">
    <property type="protein sequence ID" value="OAQ71468.1"/>
    <property type="molecule type" value="Genomic_DNA"/>
</dbReference>
<gene>
    <name evidence="3" type="ORF">VFPBJ_09017</name>
    <name evidence="2" type="ORF">VFPFJ_11009</name>
</gene>
<proteinExistence type="predicted"/>
<comment type="caution">
    <text evidence="3">The sequence shown here is derived from an EMBL/GenBank/DDBJ whole genome shotgun (WGS) entry which is preliminary data.</text>
</comment>
<feature type="region of interest" description="Disordered" evidence="1">
    <location>
        <begin position="1"/>
        <end position="43"/>
    </location>
</feature>
<dbReference type="EMBL" id="LSBH01000007">
    <property type="protein sequence ID" value="OAQ76657.1"/>
    <property type="molecule type" value="Genomic_DNA"/>
</dbReference>
<feature type="compositionally biased region" description="Polar residues" evidence="1">
    <location>
        <begin position="121"/>
        <end position="135"/>
    </location>
</feature>
<sequence length="158" mass="16822">MWSCSVAKRGQGQRVSENEQGRRGWCHGDAQIHQGHHPQKAAHAGILSSVRGSVESGFVIWGRAETEGSRQASKRSGRRGREENEEGGRVMPRAQVRGKDAGSGCCSIPSGKEPGEGDHQSPPTGSHRPAQSVQWSARCVPCVAQPPMGRGPRAEPGA</sequence>
<dbReference type="Proteomes" id="UP000078340">
    <property type="component" value="Unassembled WGS sequence"/>
</dbReference>
<feature type="region of interest" description="Disordered" evidence="1">
    <location>
        <begin position="60"/>
        <end position="135"/>
    </location>
</feature>